<feature type="domain" description="Glycosyltransferase subfamily 4-like N-terminal" evidence="5">
    <location>
        <begin position="16"/>
        <end position="173"/>
    </location>
</feature>
<keyword evidence="2" id="KW-0328">Glycosyltransferase</keyword>
<sequence length="379" mass="41328">MNAPRILQLLPALGDGGVERGTVEMANYLSQRGIENFIVSTGGPLVEALKGDKSQHITMPVGSKSPLKIISNAKRLAHLIDSEAIDIVHARSRAPAWAGYLACRFARRDVHFLTTFHGVYSHQNKWKRRYNQVMLKGSLVVANSAFIRNHIISVYGYPAERIIVASRGVDPEQFNPALLSPEETGRVRQELGGQPDAPLIVIVGRITDWKGHRYLVEALDLCARRDLRLAIVGSGVESVIENIREMIRERGLDHRVCMAGSRRDIPAVMAAADLVISSSVRPEAFGRVAIEAQAMATPIIATAHGGSLETVIDGQTGYLVPPADASAMAAAIENALADPAALAEMGQAGRRNVLEKFTIETMLNNEFSAYQRIMPEAHF</sequence>
<evidence type="ECO:0000256" key="1">
    <source>
        <dbReference type="ARBA" id="ARBA00009481"/>
    </source>
</evidence>
<dbReference type="Gene3D" id="3.40.50.2000">
    <property type="entry name" value="Glycogen Phosphorylase B"/>
    <property type="match status" value="2"/>
</dbReference>
<evidence type="ECO:0000256" key="3">
    <source>
        <dbReference type="ARBA" id="ARBA00022679"/>
    </source>
</evidence>
<dbReference type="RefSeq" id="WP_165972723.1">
    <property type="nucleotide sequence ID" value="NZ_SMAR01000004.1"/>
</dbReference>
<evidence type="ECO:0000313" key="7">
    <source>
        <dbReference type="Proteomes" id="UP000295097"/>
    </source>
</evidence>
<keyword evidence="7" id="KW-1185">Reference proteome</keyword>
<dbReference type="InterPro" id="IPR001296">
    <property type="entry name" value="Glyco_trans_1"/>
</dbReference>
<dbReference type="Pfam" id="PF00534">
    <property type="entry name" value="Glycos_transf_1"/>
    <property type="match status" value="1"/>
</dbReference>
<evidence type="ECO:0000259" key="5">
    <source>
        <dbReference type="Pfam" id="PF13439"/>
    </source>
</evidence>
<comment type="caution">
    <text evidence="6">The sequence shown here is derived from an EMBL/GenBank/DDBJ whole genome shotgun (WGS) entry which is preliminary data.</text>
</comment>
<protein>
    <submittedName>
        <fullName evidence="6">Glycosyltransferase involved in cell wall biosynthesis</fullName>
    </submittedName>
</protein>
<dbReference type="PANTHER" id="PTHR12526:SF640">
    <property type="entry name" value="COLANIC ACID BIOSYNTHESIS GLYCOSYLTRANSFERASE WCAL-RELATED"/>
    <property type="match status" value="1"/>
</dbReference>
<evidence type="ECO:0000259" key="4">
    <source>
        <dbReference type="Pfam" id="PF00534"/>
    </source>
</evidence>
<dbReference type="Pfam" id="PF13439">
    <property type="entry name" value="Glyco_transf_4"/>
    <property type="match status" value="1"/>
</dbReference>
<evidence type="ECO:0000256" key="2">
    <source>
        <dbReference type="ARBA" id="ARBA00022676"/>
    </source>
</evidence>
<feature type="domain" description="Glycosyl transferase family 1" evidence="4">
    <location>
        <begin position="188"/>
        <end position="351"/>
    </location>
</feature>
<dbReference type="Proteomes" id="UP000295097">
    <property type="component" value="Unassembled WGS sequence"/>
</dbReference>
<evidence type="ECO:0000313" key="6">
    <source>
        <dbReference type="EMBL" id="TCT42720.1"/>
    </source>
</evidence>
<organism evidence="6 7">
    <name type="scientific">Martelella mediterranea</name>
    <dbReference type="NCBI Taxonomy" id="293089"/>
    <lineage>
        <taxon>Bacteria</taxon>
        <taxon>Pseudomonadati</taxon>
        <taxon>Pseudomonadota</taxon>
        <taxon>Alphaproteobacteria</taxon>
        <taxon>Hyphomicrobiales</taxon>
        <taxon>Aurantimonadaceae</taxon>
        <taxon>Martelella</taxon>
    </lineage>
</organism>
<dbReference type="EMBL" id="SMAR01000004">
    <property type="protein sequence ID" value="TCT42720.1"/>
    <property type="molecule type" value="Genomic_DNA"/>
</dbReference>
<reference evidence="6 7" key="1">
    <citation type="submission" date="2019-03" db="EMBL/GenBank/DDBJ databases">
        <title>Freshwater and sediment microbial communities from various areas in North America, analyzing microbe dynamics in response to fracking.</title>
        <authorList>
            <person name="Lamendella R."/>
        </authorList>
    </citation>
    <scope>NUCLEOTIDE SEQUENCE [LARGE SCALE GENOMIC DNA]</scope>
    <source>
        <strain evidence="6 7">175.2</strain>
    </source>
</reference>
<comment type="similarity">
    <text evidence="1">Belongs to the glycosyltransferase group 1 family. Glycosyltransferase 4 subfamily.</text>
</comment>
<dbReference type="InterPro" id="IPR028098">
    <property type="entry name" value="Glyco_trans_4-like_N"/>
</dbReference>
<keyword evidence="3 6" id="KW-0808">Transferase</keyword>
<gene>
    <name evidence="6" type="ORF">EDC90_100419</name>
</gene>
<accession>A0A4R3NVM9</accession>
<dbReference type="AlphaFoldDB" id="A0A4R3NVM9"/>
<dbReference type="CDD" id="cd03819">
    <property type="entry name" value="GT4_WavL-like"/>
    <property type="match status" value="1"/>
</dbReference>
<dbReference type="PANTHER" id="PTHR12526">
    <property type="entry name" value="GLYCOSYLTRANSFERASE"/>
    <property type="match status" value="1"/>
</dbReference>
<name>A0A4R3NVM9_9HYPH</name>
<dbReference type="SUPFAM" id="SSF53756">
    <property type="entry name" value="UDP-Glycosyltransferase/glycogen phosphorylase"/>
    <property type="match status" value="1"/>
</dbReference>
<dbReference type="GO" id="GO:0016757">
    <property type="term" value="F:glycosyltransferase activity"/>
    <property type="evidence" value="ECO:0007669"/>
    <property type="project" value="UniProtKB-KW"/>
</dbReference>
<proteinExistence type="inferred from homology"/>